<dbReference type="SUPFAM" id="SSF51069">
    <property type="entry name" value="Carbonic anhydrase"/>
    <property type="match status" value="1"/>
</dbReference>
<sequence>MPNMKKHLVYPFIVVSLSFLLGACSDQSKETTIPKKEEVTDTKENKATELNDTPTTHWSYEEETGPEHWGELNPTYSACINGSEQSPINIEFSQLKTSKKIENIEIQYQPTPFSIVNNGHTVQANAATPSNSIIVEGKEYNLAQFHFHTPSEHQFNGQLLDMELHLVHQDANGELAVLGVMIQEGKENEKLASIWSVLPNGETKKDISIKEPIDLQALLPSDQTFFYYNGSLTTPPCTEEVKWIIFENPIEMSKEQIQAFQQIFPDNHRPVQPLNEREIIKD</sequence>
<dbReference type="PROSITE" id="PS51257">
    <property type="entry name" value="PROKAR_LIPOPROTEIN"/>
    <property type="match status" value="1"/>
</dbReference>
<dbReference type="EC" id="4.2.1.1" evidence="2"/>
<dbReference type="GO" id="GO:0004089">
    <property type="term" value="F:carbonate dehydratase activity"/>
    <property type="evidence" value="ECO:0007669"/>
    <property type="project" value="UniProtKB-EC"/>
</dbReference>
<feature type="signal peptide" evidence="8">
    <location>
        <begin position="1"/>
        <end position="23"/>
    </location>
</feature>
<evidence type="ECO:0000256" key="1">
    <source>
        <dbReference type="ARBA" id="ARBA00010718"/>
    </source>
</evidence>
<dbReference type="CDD" id="cd03124">
    <property type="entry name" value="alpha_CA_prokaryotic_like"/>
    <property type="match status" value="1"/>
</dbReference>
<evidence type="ECO:0000313" key="11">
    <source>
        <dbReference type="Proteomes" id="UP000626697"/>
    </source>
</evidence>
<evidence type="ECO:0000256" key="8">
    <source>
        <dbReference type="SAM" id="SignalP"/>
    </source>
</evidence>
<accession>A0ABR6CIC7</accession>
<dbReference type="PANTHER" id="PTHR18952">
    <property type="entry name" value="CARBONIC ANHYDRASE"/>
    <property type="match status" value="1"/>
</dbReference>
<evidence type="ECO:0000256" key="5">
    <source>
        <dbReference type="ARBA" id="ARBA00023239"/>
    </source>
</evidence>
<evidence type="ECO:0000256" key="6">
    <source>
        <dbReference type="ARBA" id="ARBA00048348"/>
    </source>
</evidence>
<dbReference type="Gene3D" id="3.10.200.10">
    <property type="entry name" value="Alpha carbonic anhydrase"/>
    <property type="match status" value="1"/>
</dbReference>
<keyword evidence="4" id="KW-0862">Zinc</keyword>
<comment type="caution">
    <text evidence="10">The sequence shown here is derived from an EMBL/GenBank/DDBJ whole genome shotgun (WGS) entry which is preliminary data.</text>
</comment>
<dbReference type="PANTHER" id="PTHR18952:SF265">
    <property type="entry name" value="CARBONIC ANHYDRASE"/>
    <property type="match status" value="1"/>
</dbReference>
<name>A0ABR6CIC7_9BACI</name>
<dbReference type="Pfam" id="PF00194">
    <property type="entry name" value="Carb_anhydrase"/>
    <property type="match status" value="1"/>
</dbReference>
<comment type="catalytic activity">
    <reaction evidence="6">
        <text>hydrogencarbonate + H(+) = CO2 + H2O</text>
        <dbReference type="Rhea" id="RHEA:10748"/>
        <dbReference type="ChEBI" id="CHEBI:15377"/>
        <dbReference type="ChEBI" id="CHEBI:15378"/>
        <dbReference type="ChEBI" id="CHEBI:16526"/>
        <dbReference type="ChEBI" id="CHEBI:17544"/>
        <dbReference type="EC" id="4.2.1.1"/>
    </reaction>
</comment>
<dbReference type="InterPro" id="IPR036398">
    <property type="entry name" value="CA_dom_sf"/>
</dbReference>
<protein>
    <recommendedName>
        <fullName evidence="2">carbonic anhydrase</fullName>
        <ecNumber evidence="2">4.2.1.1</ecNumber>
    </recommendedName>
</protein>
<reference evidence="10 11" key="1">
    <citation type="submission" date="2020-08" db="EMBL/GenBank/DDBJ databases">
        <title>Genomic Encyclopedia of Type Strains, Phase IV (KMG-IV): sequencing the most valuable type-strain genomes for metagenomic binning, comparative biology and taxonomic classification.</title>
        <authorList>
            <person name="Goeker M."/>
        </authorList>
    </citation>
    <scope>NUCLEOTIDE SEQUENCE [LARGE SCALE GENOMIC DNA]</scope>
    <source>
        <strain evidence="10 11">DSM 105481</strain>
    </source>
</reference>
<dbReference type="InterPro" id="IPR023561">
    <property type="entry name" value="Carbonic_anhydrase_a-class"/>
</dbReference>
<evidence type="ECO:0000313" key="10">
    <source>
        <dbReference type="EMBL" id="MBA9024737.1"/>
    </source>
</evidence>
<dbReference type="SMART" id="SM01057">
    <property type="entry name" value="Carb_anhydrase"/>
    <property type="match status" value="1"/>
</dbReference>
<evidence type="ECO:0000256" key="2">
    <source>
        <dbReference type="ARBA" id="ARBA00012925"/>
    </source>
</evidence>
<evidence type="ECO:0000256" key="4">
    <source>
        <dbReference type="ARBA" id="ARBA00022833"/>
    </source>
</evidence>
<gene>
    <name evidence="10" type="ORF">HNP81_000019</name>
</gene>
<dbReference type="InterPro" id="IPR041891">
    <property type="entry name" value="Alpha_CA_prokaryot-like"/>
</dbReference>
<evidence type="ECO:0000259" key="9">
    <source>
        <dbReference type="PROSITE" id="PS51144"/>
    </source>
</evidence>
<keyword evidence="3" id="KW-0479">Metal-binding</keyword>
<dbReference type="PROSITE" id="PS51144">
    <property type="entry name" value="ALPHA_CA_2"/>
    <property type="match status" value="1"/>
</dbReference>
<organism evidence="10 11">
    <name type="scientific">Peribacillus huizhouensis</name>
    <dbReference type="NCBI Taxonomy" id="1501239"/>
    <lineage>
        <taxon>Bacteria</taxon>
        <taxon>Bacillati</taxon>
        <taxon>Bacillota</taxon>
        <taxon>Bacilli</taxon>
        <taxon>Bacillales</taxon>
        <taxon>Bacillaceae</taxon>
        <taxon>Peribacillus</taxon>
    </lineage>
</organism>
<feature type="compositionally biased region" description="Basic and acidic residues" evidence="7">
    <location>
        <begin position="32"/>
        <end position="49"/>
    </location>
</feature>
<dbReference type="Proteomes" id="UP000626697">
    <property type="component" value="Unassembled WGS sequence"/>
</dbReference>
<proteinExistence type="inferred from homology"/>
<keyword evidence="11" id="KW-1185">Reference proteome</keyword>
<evidence type="ECO:0000256" key="7">
    <source>
        <dbReference type="SAM" id="MobiDB-lite"/>
    </source>
</evidence>
<feature type="region of interest" description="Disordered" evidence="7">
    <location>
        <begin position="32"/>
        <end position="57"/>
    </location>
</feature>
<dbReference type="InterPro" id="IPR001148">
    <property type="entry name" value="CA_dom"/>
</dbReference>
<dbReference type="EMBL" id="JACJHX010000001">
    <property type="protein sequence ID" value="MBA9024737.1"/>
    <property type="molecule type" value="Genomic_DNA"/>
</dbReference>
<feature type="chain" id="PRO_5045202733" description="carbonic anhydrase" evidence="8">
    <location>
        <begin position="24"/>
        <end position="282"/>
    </location>
</feature>
<keyword evidence="8" id="KW-0732">Signal</keyword>
<keyword evidence="5 10" id="KW-0456">Lyase</keyword>
<comment type="similarity">
    <text evidence="1">Belongs to the alpha-carbonic anhydrase family.</text>
</comment>
<evidence type="ECO:0000256" key="3">
    <source>
        <dbReference type="ARBA" id="ARBA00022723"/>
    </source>
</evidence>
<feature type="domain" description="Alpha-carbonic anhydrase" evidence="9">
    <location>
        <begin position="56"/>
        <end position="282"/>
    </location>
</feature>